<comment type="caution">
    <text evidence="2">The sequence shown here is derived from an EMBL/GenBank/DDBJ whole genome shotgun (WGS) entry which is preliminary data.</text>
</comment>
<gene>
    <name evidence="2" type="ORF">TEA_024170</name>
</gene>
<sequence>MEDPREEYWEIQEYTSSDEGESNTNTRSSRVSWLLDKGLNLGKKIVITAIVISSAPLVLPPLVVISALGFGLSVPFGFAFASYACTQKLMDKLLPYPTSSSSYPLMLENGTVLSEEEKEEEPMKEVEESVKEVGYGEDFGDYLDASKAEDYGNQSTEKNKEEPMNLNVIVDEKVKEKVSEEDVAIGEYLEGEDHDEGTLNLEGKFEVKIEDEEEEPVMERSKGPPLEELLVEDNVDQVVVSVDEDGKNASVESDLVEERGGEIAKEINAKNFTTIIEEMETSLVEDTSMKSEMKRAEDERKLEGPKENKEIIQERGNKENVEMGSMIEGNRDDKKNVEHVVVIEDPIEDLNGSINEKRLGEAVEMENNKAAMESGGTKNQIGSVVQKEPKGSAEFLELDVSVEVHEIKDAGIDSETDTPMPASKVSEEKIWEQIDALRTIVGYKAAPHATCAEELKALYIFTGVEPPEPVLYKNQPSDLIEVNDTLLFLMSIVGVK</sequence>
<dbReference type="PANTHER" id="PTHR37198:SF1">
    <property type="entry name" value="NUCLEOLIN"/>
    <property type="match status" value="1"/>
</dbReference>
<protein>
    <submittedName>
        <fullName evidence="2">Uncharacterized protein</fullName>
    </submittedName>
</protein>
<dbReference type="AlphaFoldDB" id="A0A4S4DME6"/>
<accession>A0A4S4DME6</accession>
<dbReference type="EMBL" id="SDRB02010811">
    <property type="protein sequence ID" value="THG04119.1"/>
    <property type="molecule type" value="Genomic_DNA"/>
</dbReference>
<evidence type="ECO:0000256" key="1">
    <source>
        <dbReference type="SAM" id="MobiDB-lite"/>
    </source>
</evidence>
<organism evidence="2 3">
    <name type="scientific">Camellia sinensis var. sinensis</name>
    <name type="common">China tea</name>
    <dbReference type="NCBI Taxonomy" id="542762"/>
    <lineage>
        <taxon>Eukaryota</taxon>
        <taxon>Viridiplantae</taxon>
        <taxon>Streptophyta</taxon>
        <taxon>Embryophyta</taxon>
        <taxon>Tracheophyta</taxon>
        <taxon>Spermatophyta</taxon>
        <taxon>Magnoliopsida</taxon>
        <taxon>eudicotyledons</taxon>
        <taxon>Gunneridae</taxon>
        <taxon>Pentapetalae</taxon>
        <taxon>asterids</taxon>
        <taxon>Ericales</taxon>
        <taxon>Theaceae</taxon>
        <taxon>Camellia</taxon>
    </lineage>
</organism>
<keyword evidence="3" id="KW-1185">Reference proteome</keyword>
<dbReference type="PANTHER" id="PTHR37198">
    <property type="entry name" value="NUCLEOLIN"/>
    <property type="match status" value="1"/>
</dbReference>
<reference evidence="2 3" key="1">
    <citation type="journal article" date="2018" name="Proc. Natl. Acad. Sci. U.S.A.">
        <title>Draft genome sequence of Camellia sinensis var. sinensis provides insights into the evolution of the tea genome and tea quality.</title>
        <authorList>
            <person name="Wei C."/>
            <person name="Yang H."/>
            <person name="Wang S."/>
            <person name="Zhao J."/>
            <person name="Liu C."/>
            <person name="Gao L."/>
            <person name="Xia E."/>
            <person name="Lu Y."/>
            <person name="Tai Y."/>
            <person name="She G."/>
            <person name="Sun J."/>
            <person name="Cao H."/>
            <person name="Tong W."/>
            <person name="Gao Q."/>
            <person name="Li Y."/>
            <person name="Deng W."/>
            <person name="Jiang X."/>
            <person name="Wang W."/>
            <person name="Chen Q."/>
            <person name="Zhang S."/>
            <person name="Li H."/>
            <person name="Wu J."/>
            <person name="Wang P."/>
            <person name="Li P."/>
            <person name="Shi C."/>
            <person name="Zheng F."/>
            <person name="Jian J."/>
            <person name="Huang B."/>
            <person name="Shan D."/>
            <person name="Shi M."/>
            <person name="Fang C."/>
            <person name="Yue Y."/>
            <person name="Li F."/>
            <person name="Li D."/>
            <person name="Wei S."/>
            <person name="Han B."/>
            <person name="Jiang C."/>
            <person name="Yin Y."/>
            <person name="Xia T."/>
            <person name="Zhang Z."/>
            <person name="Bennetzen J.L."/>
            <person name="Zhao S."/>
            <person name="Wan X."/>
        </authorList>
    </citation>
    <scope>NUCLEOTIDE SEQUENCE [LARGE SCALE GENOMIC DNA]</scope>
    <source>
        <strain evidence="3">cv. Shuchazao</strain>
        <tissue evidence="2">Leaf</tissue>
    </source>
</reference>
<feature type="compositionally biased region" description="Basic and acidic residues" evidence="1">
    <location>
        <begin position="287"/>
        <end position="305"/>
    </location>
</feature>
<name>A0A4S4DME6_CAMSN</name>
<dbReference type="Proteomes" id="UP000306102">
    <property type="component" value="Unassembled WGS sequence"/>
</dbReference>
<evidence type="ECO:0000313" key="2">
    <source>
        <dbReference type="EMBL" id="THG04119.1"/>
    </source>
</evidence>
<dbReference type="STRING" id="542762.A0A4S4DME6"/>
<feature type="region of interest" description="Disordered" evidence="1">
    <location>
        <begin position="286"/>
        <end position="305"/>
    </location>
</feature>
<proteinExistence type="predicted"/>
<evidence type="ECO:0000313" key="3">
    <source>
        <dbReference type="Proteomes" id="UP000306102"/>
    </source>
</evidence>